<feature type="non-terminal residue" evidence="1">
    <location>
        <position position="1"/>
    </location>
</feature>
<gene>
    <name evidence="1" type="ORF">PECUL_23A057523</name>
</gene>
<reference evidence="1" key="1">
    <citation type="submission" date="2022-03" db="EMBL/GenBank/DDBJ databases">
        <authorList>
            <person name="Alioto T."/>
            <person name="Alioto T."/>
            <person name="Gomez Garrido J."/>
        </authorList>
    </citation>
    <scope>NUCLEOTIDE SEQUENCE</scope>
</reference>
<proteinExistence type="predicted"/>
<protein>
    <submittedName>
        <fullName evidence="1">Uncharacterized protein</fullName>
    </submittedName>
</protein>
<dbReference type="EMBL" id="OW240914">
    <property type="protein sequence ID" value="CAH2276846.1"/>
    <property type="molecule type" value="Genomic_DNA"/>
</dbReference>
<keyword evidence="2" id="KW-1185">Reference proteome</keyword>
<accession>A0AAD1W0K6</accession>
<organism evidence="1 2">
    <name type="scientific">Pelobates cultripes</name>
    <name type="common">Western spadefoot toad</name>
    <dbReference type="NCBI Taxonomy" id="61616"/>
    <lineage>
        <taxon>Eukaryota</taxon>
        <taxon>Metazoa</taxon>
        <taxon>Chordata</taxon>
        <taxon>Craniata</taxon>
        <taxon>Vertebrata</taxon>
        <taxon>Euteleostomi</taxon>
        <taxon>Amphibia</taxon>
        <taxon>Batrachia</taxon>
        <taxon>Anura</taxon>
        <taxon>Pelobatoidea</taxon>
        <taxon>Pelobatidae</taxon>
        <taxon>Pelobates</taxon>
    </lineage>
</organism>
<dbReference type="Proteomes" id="UP001295444">
    <property type="component" value="Chromosome 03"/>
</dbReference>
<dbReference type="AlphaFoldDB" id="A0AAD1W0K6"/>
<feature type="non-terminal residue" evidence="1">
    <location>
        <position position="57"/>
    </location>
</feature>
<evidence type="ECO:0000313" key="1">
    <source>
        <dbReference type="EMBL" id="CAH2276846.1"/>
    </source>
</evidence>
<name>A0AAD1W0K6_PELCU</name>
<evidence type="ECO:0000313" key="2">
    <source>
        <dbReference type="Proteomes" id="UP001295444"/>
    </source>
</evidence>
<sequence>FTLFNWVKLSVCELRSRTFVESDCGAMRYFIYCPLLLCTCATQWLGYDTDAKDLERE</sequence>